<evidence type="ECO:0000313" key="13">
    <source>
        <dbReference type="Proteomes" id="UP000201613"/>
    </source>
</evidence>
<reference evidence="12 13" key="1">
    <citation type="submission" date="2017-05" db="EMBL/GenBank/DDBJ databases">
        <authorList>
            <person name="Song R."/>
            <person name="Chenine A.L."/>
            <person name="Ruprecht R.M."/>
        </authorList>
    </citation>
    <scope>NUCLEOTIDE SEQUENCE [LARGE SCALE GENOMIC DNA]</scope>
    <source>
        <strain evidence="12 13">CECT 8899</strain>
    </source>
</reference>
<dbReference type="Proteomes" id="UP000201613">
    <property type="component" value="Unassembled WGS sequence"/>
</dbReference>
<evidence type="ECO:0000256" key="10">
    <source>
        <dbReference type="HAMAP-Rule" id="MF_01959"/>
    </source>
</evidence>
<keyword evidence="13" id="KW-1185">Reference proteome</keyword>
<dbReference type="OrthoDB" id="9793584at2"/>
<comment type="function">
    <text evidence="10">Heme chaperone required for the biogenesis of c-type cytochromes. Transiently binds heme delivered by CcmC and transfers the heme to apo-cytochromes in a process facilitated by CcmF and CcmH.</text>
</comment>
<evidence type="ECO:0000256" key="6">
    <source>
        <dbReference type="ARBA" id="ARBA00022968"/>
    </source>
</evidence>
<evidence type="ECO:0000256" key="9">
    <source>
        <dbReference type="ARBA" id="ARBA00023136"/>
    </source>
</evidence>
<evidence type="ECO:0000256" key="7">
    <source>
        <dbReference type="ARBA" id="ARBA00022989"/>
    </source>
</evidence>
<keyword evidence="3 10" id="KW-0812">Transmembrane</keyword>
<sequence>MSGFKSLKKRRRIQVIVLAFAALAVSTAIIGYAMQDGINFFRSPSQVAEEPPSPNERFRIGGLVEEGSLVRGQGETVSFRVTDGGASIPVTYTGILPDLFEEGQGMVGQGNYINGTFEAVEILAKHDETYMPAEVIDALKDQGVYVEPDAAANGGAVTN</sequence>
<dbReference type="NCBIfam" id="NF009727">
    <property type="entry name" value="PRK13254.1-1"/>
    <property type="match status" value="1"/>
</dbReference>
<dbReference type="SUPFAM" id="SSF82093">
    <property type="entry name" value="Heme chaperone CcmE"/>
    <property type="match status" value="1"/>
</dbReference>
<dbReference type="GO" id="GO:0005886">
    <property type="term" value="C:plasma membrane"/>
    <property type="evidence" value="ECO:0007669"/>
    <property type="project" value="UniProtKB-SubCell"/>
</dbReference>
<dbReference type="PANTHER" id="PTHR34128:SF2">
    <property type="entry name" value="CYTOCHROME C-TYPE BIOGENESIS PROTEIN CCME HOMOLOG, MITOCHONDRIAL"/>
    <property type="match status" value="1"/>
</dbReference>
<dbReference type="NCBIfam" id="NF009731">
    <property type="entry name" value="PRK13254.1-5"/>
    <property type="match status" value="1"/>
</dbReference>
<dbReference type="InterPro" id="IPR004329">
    <property type="entry name" value="CcmE"/>
</dbReference>
<dbReference type="PANTHER" id="PTHR34128">
    <property type="entry name" value="CYTOCHROME C-TYPE BIOGENESIS PROTEIN CCME HOMOLOG, MITOCHONDRIAL"/>
    <property type="match status" value="1"/>
</dbReference>
<keyword evidence="5 10" id="KW-0201">Cytochrome c-type biogenesis</keyword>
<dbReference type="HAMAP" id="MF_01959">
    <property type="entry name" value="CcmE"/>
    <property type="match status" value="1"/>
</dbReference>
<name>A0A238LE40_9RHOB</name>
<keyword evidence="6 10" id="KW-0735">Signal-anchor</keyword>
<dbReference type="Pfam" id="PF03100">
    <property type="entry name" value="CcmE"/>
    <property type="match status" value="1"/>
</dbReference>
<dbReference type="InterPro" id="IPR012340">
    <property type="entry name" value="NA-bd_OB-fold"/>
</dbReference>
<organism evidence="12 13">
    <name type="scientific">Flavimaricola marinus</name>
    <dbReference type="NCBI Taxonomy" id="1819565"/>
    <lineage>
        <taxon>Bacteria</taxon>
        <taxon>Pseudomonadati</taxon>
        <taxon>Pseudomonadota</taxon>
        <taxon>Alphaproteobacteria</taxon>
        <taxon>Rhodobacterales</taxon>
        <taxon>Paracoccaceae</taxon>
        <taxon>Flavimaricola</taxon>
    </lineage>
</organism>
<feature type="binding site" description="covalent" evidence="10 11">
    <location>
        <position position="126"/>
    </location>
    <ligand>
        <name>heme</name>
        <dbReference type="ChEBI" id="CHEBI:30413"/>
    </ligand>
</feature>
<feature type="topological domain" description="Cytoplasmic" evidence="10">
    <location>
        <begin position="1"/>
        <end position="12"/>
    </location>
</feature>
<dbReference type="EMBL" id="FXZK01000003">
    <property type="protein sequence ID" value="SMY07949.1"/>
    <property type="molecule type" value="Genomic_DNA"/>
</dbReference>
<evidence type="ECO:0000313" key="12">
    <source>
        <dbReference type="EMBL" id="SMY07949.1"/>
    </source>
</evidence>
<keyword evidence="2 10" id="KW-0349">Heme</keyword>
<evidence type="ECO:0000256" key="5">
    <source>
        <dbReference type="ARBA" id="ARBA00022748"/>
    </source>
</evidence>
<dbReference type="RefSeq" id="WP_093992130.1">
    <property type="nucleotide sequence ID" value="NZ_FXZK01000003.1"/>
</dbReference>
<keyword evidence="4 10" id="KW-0479">Metal-binding</keyword>
<keyword evidence="10" id="KW-1003">Cell membrane</keyword>
<comment type="subcellular location">
    <subcellularLocation>
        <location evidence="10">Cell membrane</location>
        <topology evidence="10">Single-pass type II membrane protein</topology>
    </subcellularLocation>
    <subcellularLocation>
        <location evidence="1">Membrane</location>
    </subcellularLocation>
</comment>
<feature type="topological domain" description="Extracellular" evidence="10">
    <location>
        <begin position="34"/>
        <end position="159"/>
    </location>
</feature>
<dbReference type="GO" id="GO:0020037">
    <property type="term" value="F:heme binding"/>
    <property type="evidence" value="ECO:0007669"/>
    <property type="project" value="InterPro"/>
</dbReference>
<feature type="binding site" description="axial binding residue" evidence="10 11">
    <location>
        <position position="130"/>
    </location>
    <ligand>
        <name>heme</name>
        <dbReference type="ChEBI" id="CHEBI:30413"/>
    </ligand>
    <ligandPart>
        <name>Fe</name>
        <dbReference type="ChEBI" id="CHEBI:18248"/>
    </ligandPart>
</feature>
<comment type="similarity">
    <text evidence="10">Belongs to the CcmE/CycJ family.</text>
</comment>
<accession>A0A238LE40</accession>
<evidence type="ECO:0000256" key="3">
    <source>
        <dbReference type="ARBA" id="ARBA00022692"/>
    </source>
</evidence>
<gene>
    <name evidence="10 12" type="primary">ccmE</name>
    <name evidence="10" type="synonym">cycJ</name>
    <name evidence="12" type="ORF">LOM8899_02094</name>
</gene>
<dbReference type="GO" id="GO:0046872">
    <property type="term" value="F:metal ion binding"/>
    <property type="evidence" value="ECO:0007669"/>
    <property type="project" value="UniProtKB-KW"/>
</dbReference>
<dbReference type="Gene3D" id="2.40.50.140">
    <property type="entry name" value="Nucleic acid-binding proteins"/>
    <property type="match status" value="1"/>
</dbReference>
<dbReference type="GO" id="GO:0017003">
    <property type="term" value="P:protein-heme linkage"/>
    <property type="evidence" value="ECO:0007669"/>
    <property type="project" value="UniProtKB-UniRule"/>
</dbReference>
<keyword evidence="8 10" id="KW-0408">Iron</keyword>
<evidence type="ECO:0000256" key="2">
    <source>
        <dbReference type="ARBA" id="ARBA00022617"/>
    </source>
</evidence>
<keyword evidence="7 10" id="KW-1133">Transmembrane helix</keyword>
<dbReference type="GO" id="GO:0017004">
    <property type="term" value="P:cytochrome complex assembly"/>
    <property type="evidence" value="ECO:0007669"/>
    <property type="project" value="UniProtKB-KW"/>
</dbReference>
<evidence type="ECO:0000256" key="1">
    <source>
        <dbReference type="ARBA" id="ARBA00004370"/>
    </source>
</evidence>
<protein>
    <recommendedName>
        <fullName evidence="10">Cytochrome c-type biogenesis protein CcmE</fullName>
    </recommendedName>
    <alternativeName>
        <fullName evidence="10">Cytochrome c maturation protein E</fullName>
    </alternativeName>
    <alternativeName>
        <fullName evidence="10">Heme chaperone CcmE</fullName>
    </alternativeName>
</protein>
<dbReference type="InterPro" id="IPR036127">
    <property type="entry name" value="CcmE-like_sf"/>
</dbReference>
<dbReference type="AlphaFoldDB" id="A0A238LE40"/>
<evidence type="ECO:0000256" key="11">
    <source>
        <dbReference type="PIRSR" id="PIRSR604329-50"/>
    </source>
</evidence>
<evidence type="ECO:0000256" key="4">
    <source>
        <dbReference type="ARBA" id="ARBA00022723"/>
    </source>
</evidence>
<evidence type="ECO:0000256" key="8">
    <source>
        <dbReference type="ARBA" id="ARBA00023004"/>
    </source>
</evidence>
<keyword evidence="9 10" id="KW-0472">Membrane</keyword>
<proteinExistence type="inferred from homology"/>